<name>A0A9X1UZS4_9FLAO</name>
<sequence>MKKILILFLSLSLFASCSDDDGTNTDDGSKIVGKWFLLDVRSSGQQNTLSECNQQSFIEFMADGSATSEFYEETDGNCELDDSDDGNWTYLGDSRYTFFIPNVGTQTGTVSFTSNSQFIFTTPSLPGVEVVFEK</sequence>
<dbReference type="Pfam" id="PF13648">
    <property type="entry name" value="Lipocalin_4"/>
    <property type="match status" value="1"/>
</dbReference>
<dbReference type="Proteomes" id="UP001139344">
    <property type="component" value="Unassembled WGS sequence"/>
</dbReference>
<accession>A0A9X1UZS4</accession>
<keyword evidence="1" id="KW-0732">Signal</keyword>
<protein>
    <submittedName>
        <fullName evidence="3">Lipocalin family protein</fullName>
    </submittedName>
</protein>
<evidence type="ECO:0000313" key="3">
    <source>
        <dbReference type="EMBL" id="MCG9973313.1"/>
    </source>
</evidence>
<feature type="chain" id="PRO_5040725022" evidence="1">
    <location>
        <begin position="18"/>
        <end position="134"/>
    </location>
</feature>
<gene>
    <name evidence="3" type="ORF">LU635_16800</name>
</gene>
<proteinExistence type="predicted"/>
<evidence type="ECO:0000259" key="2">
    <source>
        <dbReference type="Pfam" id="PF13648"/>
    </source>
</evidence>
<organism evidence="3 4">
    <name type="scientific">Christiangramia crocea</name>
    <dbReference type="NCBI Taxonomy" id="2904124"/>
    <lineage>
        <taxon>Bacteria</taxon>
        <taxon>Pseudomonadati</taxon>
        <taxon>Bacteroidota</taxon>
        <taxon>Flavobacteriia</taxon>
        <taxon>Flavobacteriales</taxon>
        <taxon>Flavobacteriaceae</taxon>
        <taxon>Christiangramia</taxon>
    </lineage>
</organism>
<dbReference type="AlphaFoldDB" id="A0A9X1UZS4"/>
<dbReference type="InterPro" id="IPR024311">
    <property type="entry name" value="Lipocalin-like"/>
</dbReference>
<reference evidence="3" key="1">
    <citation type="submission" date="2021-12" db="EMBL/GenBank/DDBJ databases">
        <title>Description of Gramella crocea sp. nov., a new bacterium isolated from activated sludge.</title>
        <authorList>
            <person name="Zhang X."/>
        </authorList>
    </citation>
    <scope>NUCLEOTIDE SEQUENCE</scope>
    <source>
        <strain evidence="3">YB25</strain>
    </source>
</reference>
<comment type="caution">
    <text evidence="3">The sequence shown here is derived from an EMBL/GenBank/DDBJ whole genome shotgun (WGS) entry which is preliminary data.</text>
</comment>
<dbReference type="RefSeq" id="WP_240100753.1">
    <property type="nucleotide sequence ID" value="NZ_JAJSON010000030.1"/>
</dbReference>
<feature type="signal peptide" evidence="1">
    <location>
        <begin position="1"/>
        <end position="17"/>
    </location>
</feature>
<dbReference type="EMBL" id="JAJSON010000030">
    <property type="protein sequence ID" value="MCG9973313.1"/>
    <property type="molecule type" value="Genomic_DNA"/>
</dbReference>
<keyword evidence="4" id="KW-1185">Reference proteome</keyword>
<evidence type="ECO:0000313" key="4">
    <source>
        <dbReference type="Proteomes" id="UP001139344"/>
    </source>
</evidence>
<dbReference type="PROSITE" id="PS51257">
    <property type="entry name" value="PROKAR_LIPOPROTEIN"/>
    <property type="match status" value="1"/>
</dbReference>
<evidence type="ECO:0000256" key="1">
    <source>
        <dbReference type="SAM" id="SignalP"/>
    </source>
</evidence>
<feature type="domain" description="Lipocalin-like" evidence="2">
    <location>
        <begin position="31"/>
        <end position="117"/>
    </location>
</feature>